<dbReference type="PIRSF" id="PIRSF005261">
    <property type="entry name" value="Heat_shock_Hsp33"/>
    <property type="match status" value="1"/>
</dbReference>
<sequence>MVPVEDSLQPFLLERAGVRGAVVRLGPAWREVAARQDYPAPLRAILGEALAASALLTAHVKLQGALSLEYKSAGALRLLFTECTDGGRVRGLARMADAAVAPVRALDLGAQPDALLAITLGSSEHGQRYQGLVGVQRASLAQNLEDYFAQSEQLPTRIVLAADRELAAGLLLQQLPGSRVDDADAWPRVGHLTATLAGAELLALPAPHLLQRLYHEEQPRLFAARALGFGCSCSRARVESMLRSLGRAEVEAALVARDGEIEVICEFCAARYTLDAVDAGRVLATAPSAPVSSTPH</sequence>
<gene>
    <name evidence="6" type="ORF">B1806_03590</name>
</gene>
<dbReference type="GO" id="GO:0005737">
    <property type="term" value="C:cytoplasm"/>
    <property type="evidence" value="ECO:0007669"/>
    <property type="project" value="InterPro"/>
</dbReference>
<keyword evidence="2" id="KW-0862">Zinc</keyword>
<keyword evidence="5" id="KW-0676">Redox-active center</keyword>
<dbReference type="InterPro" id="IPR016154">
    <property type="entry name" value="Heat_shock_Hsp33_C"/>
</dbReference>
<dbReference type="Gene3D" id="3.55.30.10">
    <property type="entry name" value="Hsp33 domain"/>
    <property type="match status" value="1"/>
</dbReference>
<dbReference type="GO" id="GO:0051082">
    <property type="term" value="F:unfolded protein binding"/>
    <property type="evidence" value="ECO:0007669"/>
    <property type="project" value="InterPro"/>
</dbReference>
<dbReference type="CDD" id="cd00498">
    <property type="entry name" value="Hsp33"/>
    <property type="match status" value="1"/>
</dbReference>
<dbReference type="Pfam" id="PF01430">
    <property type="entry name" value="HSP33"/>
    <property type="match status" value="1"/>
</dbReference>
<dbReference type="InterPro" id="IPR023212">
    <property type="entry name" value="Hsp33_helix_hairpin_bin_dom_sf"/>
</dbReference>
<evidence type="ECO:0000256" key="5">
    <source>
        <dbReference type="ARBA" id="ARBA00023284"/>
    </source>
</evidence>
<keyword evidence="7" id="KW-1185">Reference proteome</keyword>
<evidence type="ECO:0000313" key="7">
    <source>
        <dbReference type="Proteomes" id="UP000307749"/>
    </source>
</evidence>
<dbReference type="GO" id="GO:0044183">
    <property type="term" value="F:protein folding chaperone"/>
    <property type="evidence" value="ECO:0007669"/>
    <property type="project" value="TreeGrafter"/>
</dbReference>
<dbReference type="Gene3D" id="1.10.287.480">
    <property type="entry name" value="helix hairpin bin"/>
    <property type="match status" value="1"/>
</dbReference>
<dbReference type="EMBL" id="MWQO01000012">
    <property type="protein sequence ID" value="THD11476.1"/>
    <property type="molecule type" value="Genomic_DNA"/>
</dbReference>
<dbReference type="InterPro" id="IPR016153">
    <property type="entry name" value="Heat_shock_Hsp33_N"/>
</dbReference>
<evidence type="ECO:0000256" key="3">
    <source>
        <dbReference type="ARBA" id="ARBA00023157"/>
    </source>
</evidence>
<dbReference type="GO" id="GO:0042026">
    <property type="term" value="P:protein refolding"/>
    <property type="evidence" value="ECO:0007669"/>
    <property type="project" value="TreeGrafter"/>
</dbReference>
<dbReference type="InterPro" id="IPR000397">
    <property type="entry name" value="Heat_shock_Hsp33"/>
</dbReference>
<dbReference type="Proteomes" id="UP000307749">
    <property type="component" value="Unassembled WGS sequence"/>
</dbReference>
<keyword evidence="1" id="KW-0963">Cytoplasm</keyword>
<organism evidence="6 7">
    <name type="scientific">Metallibacterium scheffleri</name>
    <dbReference type="NCBI Taxonomy" id="993689"/>
    <lineage>
        <taxon>Bacteria</taxon>
        <taxon>Pseudomonadati</taxon>
        <taxon>Pseudomonadota</taxon>
        <taxon>Gammaproteobacteria</taxon>
        <taxon>Lysobacterales</taxon>
        <taxon>Rhodanobacteraceae</taxon>
        <taxon>Metallibacterium</taxon>
    </lineage>
</organism>
<protein>
    <submittedName>
        <fullName evidence="6">Heat-shock protein Hsp33</fullName>
    </submittedName>
</protein>
<accession>A0A4S3KRB0</accession>
<reference evidence="6 7" key="1">
    <citation type="submission" date="2017-02" db="EMBL/GenBank/DDBJ databases">
        <title>Whole genome sequencing of Metallibacterium scheffleri DSM 24874 (T).</title>
        <authorList>
            <person name="Kumar S."/>
            <person name="Patil P."/>
            <person name="Patil P.B."/>
        </authorList>
    </citation>
    <scope>NUCLEOTIDE SEQUENCE [LARGE SCALE GENOMIC DNA]</scope>
    <source>
        <strain evidence="6 7">DSM 24874</strain>
    </source>
</reference>
<dbReference type="PANTHER" id="PTHR30111">
    <property type="entry name" value="33 KDA CHAPERONIN"/>
    <property type="match status" value="1"/>
</dbReference>
<keyword evidence="3" id="KW-1015">Disulfide bond</keyword>
<evidence type="ECO:0000313" key="6">
    <source>
        <dbReference type="EMBL" id="THD11476.1"/>
    </source>
</evidence>
<evidence type="ECO:0000256" key="1">
    <source>
        <dbReference type="ARBA" id="ARBA00022490"/>
    </source>
</evidence>
<evidence type="ECO:0000256" key="4">
    <source>
        <dbReference type="ARBA" id="ARBA00023186"/>
    </source>
</evidence>
<proteinExistence type="predicted"/>
<dbReference type="Gene3D" id="3.90.1280.10">
    <property type="entry name" value="HSP33 redox switch-like"/>
    <property type="match status" value="1"/>
</dbReference>
<name>A0A4S3KRB0_9GAMM</name>
<dbReference type="AlphaFoldDB" id="A0A4S3KRB0"/>
<evidence type="ECO:0000256" key="2">
    <source>
        <dbReference type="ARBA" id="ARBA00022833"/>
    </source>
</evidence>
<dbReference type="SUPFAM" id="SSF118352">
    <property type="entry name" value="HSP33 redox switch-like"/>
    <property type="match status" value="1"/>
</dbReference>
<comment type="caution">
    <text evidence="6">The sequence shown here is derived from an EMBL/GenBank/DDBJ whole genome shotgun (WGS) entry which is preliminary data.</text>
</comment>
<keyword evidence="4" id="KW-0143">Chaperone</keyword>
<dbReference type="OrthoDB" id="9793753at2"/>
<dbReference type="SUPFAM" id="SSF64397">
    <property type="entry name" value="Hsp33 domain"/>
    <property type="match status" value="1"/>
</dbReference>
<dbReference type="PANTHER" id="PTHR30111:SF1">
    <property type="entry name" value="33 KDA CHAPERONIN"/>
    <property type="match status" value="1"/>
</dbReference>
<dbReference type="STRING" id="993689.GCA_002077135_01672"/>